<dbReference type="GO" id="GO:0051997">
    <property type="term" value="F:2-oxo-4-hydroxy-4-carboxy-5-ureidoimidazoline decarboxylase activity"/>
    <property type="evidence" value="ECO:0007669"/>
    <property type="project" value="UniProtKB-EC"/>
</dbReference>
<evidence type="ECO:0000256" key="3">
    <source>
        <dbReference type="ARBA" id="ARBA00012257"/>
    </source>
</evidence>
<dbReference type="GO" id="GO:0019628">
    <property type="term" value="P:urate catabolic process"/>
    <property type="evidence" value="ECO:0007669"/>
    <property type="project" value="UniProtKB-UniPathway"/>
</dbReference>
<proteinExistence type="predicted"/>
<reference evidence="8" key="1">
    <citation type="submission" date="2019-10" db="EMBL/GenBank/DDBJ databases">
        <authorList>
            <consortium name="Genoscope - CEA"/>
            <person name="William W."/>
        </authorList>
    </citation>
    <scope>NUCLEOTIDE SEQUENCE [LARGE SCALE GENOMIC DNA]</scope>
    <source>
        <strain evidence="8">BBR_PRJEB10992</strain>
    </source>
</reference>
<dbReference type="EMBL" id="CZCU02000153">
    <property type="protein sequence ID" value="VXD22956.1"/>
    <property type="molecule type" value="Genomic_DNA"/>
</dbReference>
<dbReference type="Pfam" id="PF09349">
    <property type="entry name" value="OHCU_decarbox"/>
    <property type="match status" value="1"/>
</dbReference>
<dbReference type="GO" id="GO:0006144">
    <property type="term" value="P:purine nucleobase metabolic process"/>
    <property type="evidence" value="ECO:0007669"/>
    <property type="project" value="UniProtKB-KW"/>
</dbReference>
<protein>
    <recommendedName>
        <fullName evidence="3">2-oxo-4-hydroxy-4-carboxy-5-ureidoimidazoline decarboxylase</fullName>
        <ecNumber evidence="3">4.1.1.97</ecNumber>
    </recommendedName>
</protein>
<dbReference type="EC" id="4.1.1.97" evidence="3"/>
<keyword evidence="5" id="KW-0210">Decarboxylase</keyword>
<dbReference type="InterPro" id="IPR017580">
    <property type="entry name" value="OHCU_decarboxylase-1"/>
</dbReference>
<comment type="catalytic activity">
    <reaction evidence="1">
        <text>5-hydroxy-2-oxo-4-ureido-2,5-dihydro-1H-imidazole-5-carboxylate + H(+) = (S)-allantoin + CO2</text>
        <dbReference type="Rhea" id="RHEA:26301"/>
        <dbReference type="ChEBI" id="CHEBI:15378"/>
        <dbReference type="ChEBI" id="CHEBI:15678"/>
        <dbReference type="ChEBI" id="CHEBI:16526"/>
        <dbReference type="ChEBI" id="CHEBI:58639"/>
        <dbReference type="EC" id="4.1.1.97"/>
    </reaction>
</comment>
<gene>
    <name evidence="8" type="ORF">PL8927_760199</name>
</gene>
<evidence type="ECO:0000256" key="2">
    <source>
        <dbReference type="ARBA" id="ARBA00004754"/>
    </source>
</evidence>
<comment type="pathway">
    <text evidence="2">Purine metabolism; urate degradation; (S)-allantoin from urate: step 3/3.</text>
</comment>
<dbReference type="InterPro" id="IPR018020">
    <property type="entry name" value="OHCU_decarboxylase"/>
</dbReference>
<name>A0A7Z9BX14_9CYAN</name>
<dbReference type="RefSeq" id="WP_197047500.1">
    <property type="nucleotide sequence ID" value="NZ_LR734878.1"/>
</dbReference>
<dbReference type="InterPro" id="IPR036778">
    <property type="entry name" value="OHCU_decarboxylase_sf"/>
</dbReference>
<dbReference type="UniPathway" id="UPA00394">
    <property type="reaction ID" value="UER00652"/>
</dbReference>
<dbReference type="AlphaFoldDB" id="A0A7Z9BX14"/>
<comment type="caution">
    <text evidence="8">The sequence shown here is derived from an EMBL/GenBank/DDBJ whole genome shotgun (WGS) entry which is preliminary data.</text>
</comment>
<keyword evidence="9" id="KW-1185">Reference proteome</keyword>
<keyword evidence="4" id="KW-0659">Purine metabolism</keyword>
<dbReference type="Proteomes" id="UP000184550">
    <property type="component" value="Unassembled WGS sequence"/>
</dbReference>
<evidence type="ECO:0000313" key="9">
    <source>
        <dbReference type="Proteomes" id="UP000184550"/>
    </source>
</evidence>
<evidence type="ECO:0000313" key="8">
    <source>
        <dbReference type="EMBL" id="VXD22956.1"/>
    </source>
</evidence>
<evidence type="ECO:0000256" key="1">
    <source>
        <dbReference type="ARBA" id="ARBA00001163"/>
    </source>
</evidence>
<dbReference type="GO" id="GO:0000255">
    <property type="term" value="P:allantoin metabolic process"/>
    <property type="evidence" value="ECO:0007669"/>
    <property type="project" value="InterPro"/>
</dbReference>
<evidence type="ECO:0000256" key="4">
    <source>
        <dbReference type="ARBA" id="ARBA00022631"/>
    </source>
</evidence>
<feature type="domain" description="Oxo-4-hydroxy-4-carboxy-5-ureidoimidazoline decarboxylase" evidence="7">
    <location>
        <begin position="10"/>
        <end position="161"/>
    </location>
</feature>
<evidence type="ECO:0000256" key="6">
    <source>
        <dbReference type="ARBA" id="ARBA00023239"/>
    </source>
</evidence>
<dbReference type="PANTHER" id="PTHR43466:SF1">
    <property type="entry name" value="2-OXO-4-HYDROXY-4-CARBOXY-5-UREIDOIMIDAZOLINE DECARBOXYLASE-RELATED"/>
    <property type="match status" value="1"/>
</dbReference>
<organism evidence="8 9">
    <name type="scientific">Planktothrix serta PCC 8927</name>
    <dbReference type="NCBI Taxonomy" id="671068"/>
    <lineage>
        <taxon>Bacteria</taxon>
        <taxon>Bacillati</taxon>
        <taxon>Cyanobacteriota</taxon>
        <taxon>Cyanophyceae</taxon>
        <taxon>Oscillatoriophycideae</taxon>
        <taxon>Oscillatoriales</taxon>
        <taxon>Microcoleaceae</taxon>
        <taxon>Planktothrix</taxon>
    </lineage>
</organism>
<sequence length="171" mass="19498">MQTYSLSALNQMTQEEFITTLGTIFEDSPWVAKQAWLKRPFQDIQSLYQTMVAEVKNSNSQQQLALICAHPDLGSQAKMAEASVKEQAGVGLDRLTSAEYQHFHQLNQTYKNKFGFPFIIAVKNHTKTSILAAFEQRLNHSIETEKITALEEIYKIAQFRLHEKFAQTSSP</sequence>
<dbReference type="Gene3D" id="1.10.3330.10">
    <property type="entry name" value="Oxo-4-hydroxy-4-carboxy-5-ureidoimidazoline decarboxylase"/>
    <property type="match status" value="1"/>
</dbReference>
<dbReference type="NCBIfam" id="TIGR03164">
    <property type="entry name" value="UHCUDC"/>
    <property type="match status" value="1"/>
</dbReference>
<keyword evidence="6" id="KW-0456">Lyase</keyword>
<accession>A0A7Z9BX14</accession>
<dbReference type="SUPFAM" id="SSF158694">
    <property type="entry name" value="UraD-Like"/>
    <property type="match status" value="1"/>
</dbReference>
<dbReference type="PANTHER" id="PTHR43466">
    <property type="entry name" value="2-OXO-4-HYDROXY-4-CARBOXY-5-UREIDOIMIDAZOLINE DECARBOXYLASE-RELATED"/>
    <property type="match status" value="1"/>
</dbReference>
<evidence type="ECO:0000256" key="5">
    <source>
        <dbReference type="ARBA" id="ARBA00022793"/>
    </source>
</evidence>
<evidence type="ECO:0000259" key="7">
    <source>
        <dbReference type="Pfam" id="PF09349"/>
    </source>
</evidence>